<dbReference type="EMBL" id="PNYC01000002">
    <property type="protein sequence ID" value="PMS37844.1"/>
    <property type="molecule type" value="Genomic_DNA"/>
</dbReference>
<keyword evidence="2" id="KW-0472">Membrane</keyword>
<evidence type="ECO:0000256" key="2">
    <source>
        <dbReference type="SAM" id="Phobius"/>
    </source>
</evidence>
<dbReference type="RefSeq" id="WP_026229358.1">
    <property type="nucleotide sequence ID" value="NZ_KB890164.1"/>
</dbReference>
<reference evidence="3 4" key="1">
    <citation type="submission" date="2018-01" db="EMBL/GenBank/DDBJ databases">
        <title>Whole genome analyses suggest that Burkholderia sensu lato contains two further novel genera in the rhizoxinica-symbiotica group Mycetohabitans gen. nov., and Trinickia gen. nov.: implications for the evolution of diazotrophy and nodulation in the Burkholderiaceae.</title>
        <authorList>
            <person name="Estrada-de los Santos P."/>
            <person name="Palmer M."/>
            <person name="Chavez-Ramirez B."/>
            <person name="Beukes C."/>
            <person name="Steenkamp E.T."/>
            <person name="Hirsch A.M."/>
            <person name="Manyaka P."/>
            <person name="Maluk M."/>
            <person name="Lafos M."/>
            <person name="Crook M."/>
            <person name="Gross E."/>
            <person name="Simon M.F."/>
            <person name="Bueno dos Reis Junior F."/>
            <person name="Poole P.S."/>
            <person name="Venter S.N."/>
            <person name="James E.K."/>
        </authorList>
    </citation>
    <scope>NUCLEOTIDE SEQUENCE [LARGE SCALE GENOMIC DNA]</scope>
    <source>
        <strain evidence="3 4">JPY 581</strain>
    </source>
</reference>
<comment type="caution">
    <text evidence="3">The sequence shown here is derived from an EMBL/GenBank/DDBJ whole genome shotgun (WGS) entry which is preliminary data.</text>
</comment>
<evidence type="ECO:0000313" key="3">
    <source>
        <dbReference type="EMBL" id="PMS37844.1"/>
    </source>
</evidence>
<name>A0A2N7X881_9BURK</name>
<dbReference type="Proteomes" id="UP000235777">
    <property type="component" value="Unassembled WGS sequence"/>
</dbReference>
<feature type="transmembrane region" description="Helical" evidence="2">
    <location>
        <begin position="14"/>
        <end position="34"/>
    </location>
</feature>
<sequence>MNDPRNKPNPTTRVAAIIVVAVLIALATLVYNALKGKREYDAEKASAPASEVSIGGASSAAPQTGASQ</sequence>
<dbReference type="AlphaFoldDB" id="A0A2N7X881"/>
<keyword evidence="4" id="KW-1185">Reference proteome</keyword>
<keyword evidence="2" id="KW-0812">Transmembrane</keyword>
<keyword evidence="2" id="KW-1133">Transmembrane helix</keyword>
<organism evidence="3 4">
    <name type="scientific">Trinickia symbiotica</name>
    <dbReference type="NCBI Taxonomy" id="863227"/>
    <lineage>
        <taxon>Bacteria</taxon>
        <taxon>Pseudomonadati</taxon>
        <taxon>Pseudomonadota</taxon>
        <taxon>Betaproteobacteria</taxon>
        <taxon>Burkholderiales</taxon>
        <taxon>Burkholderiaceae</taxon>
        <taxon>Trinickia</taxon>
    </lineage>
</organism>
<gene>
    <name evidence="3" type="ORF">C0Z20_03180</name>
</gene>
<evidence type="ECO:0000313" key="4">
    <source>
        <dbReference type="Proteomes" id="UP000235777"/>
    </source>
</evidence>
<feature type="region of interest" description="Disordered" evidence="1">
    <location>
        <begin position="40"/>
        <end position="68"/>
    </location>
</feature>
<proteinExistence type="predicted"/>
<protein>
    <submittedName>
        <fullName evidence="3">Uncharacterized protein</fullName>
    </submittedName>
</protein>
<evidence type="ECO:0000256" key="1">
    <source>
        <dbReference type="SAM" id="MobiDB-lite"/>
    </source>
</evidence>
<accession>A0A2N7X881</accession>